<dbReference type="AlphaFoldDB" id="A0A0F9L4E0"/>
<comment type="caution">
    <text evidence="3">The sequence shown here is derived from an EMBL/GenBank/DDBJ whole genome shotgun (WGS) entry which is preliminary data.</text>
</comment>
<dbReference type="EMBL" id="LAZR01012027">
    <property type="protein sequence ID" value="KKM46754.1"/>
    <property type="molecule type" value="Genomic_DNA"/>
</dbReference>
<evidence type="ECO:0000259" key="2">
    <source>
        <dbReference type="Pfam" id="PF01551"/>
    </source>
</evidence>
<evidence type="ECO:0000313" key="3">
    <source>
        <dbReference type="EMBL" id="KKM46754.1"/>
    </source>
</evidence>
<accession>A0A0F9L4E0</accession>
<organism evidence="3">
    <name type="scientific">marine sediment metagenome</name>
    <dbReference type="NCBI Taxonomy" id="412755"/>
    <lineage>
        <taxon>unclassified sequences</taxon>
        <taxon>metagenomes</taxon>
        <taxon>ecological metagenomes</taxon>
    </lineage>
</organism>
<protein>
    <recommendedName>
        <fullName evidence="2">M23ase beta-sheet core domain-containing protein</fullName>
    </recommendedName>
</protein>
<dbReference type="InterPro" id="IPR016047">
    <property type="entry name" value="M23ase_b-sheet_dom"/>
</dbReference>
<dbReference type="PANTHER" id="PTHR21666">
    <property type="entry name" value="PEPTIDASE-RELATED"/>
    <property type="match status" value="1"/>
</dbReference>
<dbReference type="Gene3D" id="2.70.70.10">
    <property type="entry name" value="Glucose Permease (Domain IIA)"/>
    <property type="match status" value="1"/>
</dbReference>
<dbReference type="InterPro" id="IPR011055">
    <property type="entry name" value="Dup_hybrid_motif"/>
</dbReference>
<feature type="domain" description="M23ase beta-sheet core" evidence="2">
    <location>
        <begin position="27"/>
        <end position="115"/>
    </location>
</feature>
<proteinExistence type="predicted"/>
<dbReference type="GO" id="GO:0004222">
    <property type="term" value="F:metalloendopeptidase activity"/>
    <property type="evidence" value="ECO:0007669"/>
    <property type="project" value="TreeGrafter"/>
</dbReference>
<dbReference type="PANTHER" id="PTHR21666:SF270">
    <property type="entry name" value="MUREIN HYDROLASE ACTIVATOR ENVC"/>
    <property type="match status" value="1"/>
</dbReference>
<dbReference type="SUPFAM" id="SSF51261">
    <property type="entry name" value="Duplicated hybrid motif"/>
    <property type="match status" value="1"/>
</dbReference>
<evidence type="ECO:0000256" key="1">
    <source>
        <dbReference type="SAM" id="MobiDB-lite"/>
    </source>
</evidence>
<dbReference type="CDD" id="cd12797">
    <property type="entry name" value="M23_peptidase"/>
    <property type="match status" value="1"/>
</dbReference>
<gene>
    <name evidence="3" type="ORF">LCGC14_1559330</name>
</gene>
<feature type="region of interest" description="Disordered" evidence="1">
    <location>
        <begin position="190"/>
        <end position="210"/>
    </location>
</feature>
<dbReference type="InterPro" id="IPR050570">
    <property type="entry name" value="Cell_wall_metabolism_enzyme"/>
</dbReference>
<name>A0A0F9L4E0_9ZZZZ</name>
<dbReference type="Pfam" id="PF01551">
    <property type="entry name" value="Peptidase_M23"/>
    <property type="match status" value="1"/>
</dbReference>
<reference evidence="3" key="1">
    <citation type="journal article" date="2015" name="Nature">
        <title>Complex archaea that bridge the gap between prokaryotes and eukaryotes.</title>
        <authorList>
            <person name="Spang A."/>
            <person name="Saw J.H."/>
            <person name="Jorgensen S.L."/>
            <person name="Zaremba-Niedzwiedzka K."/>
            <person name="Martijn J."/>
            <person name="Lind A.E."/>
            <person name="van Eijk R."/>
            <person name="Schleper C."/>
            <person name="Guy L."/>
            <person name="Ettema T.J."/>
        </authorList>
    </citation>
    <scope>NUCLEOTIDE SEQUENCE</scope>
</reference>
<sequence>MQFIWPLDNHTISRNFYYLGSIYIGGQHMAIDIPASTGTPVKAVAAGKVLAAGYSSINGNYVEIAHTGGWRTKYRHFVEPAVVGVGVSVSQGQVIGKVGSTGWSTGPHLHLDLWNAIKQSPEAVYKGNIFAHDPEIYLGKEEDMTQDEFNRLFREAVKSAPVAARDNTGKLRSGAHPLAEWLEKLRVHDEDEAKHDGEGGLKRGDKVTLS</sequence>